<comment type="caution">
    <text evidence="4">The sequence shown here is derived from an EMBL/GenBank/DDBJ whole genome shotgun (WGS) entry which is preliminary data.</text>
</comment>
<sequence>MAGDRDQAIATAIGRLASADNVPVRLEHVCRAGAAALGVAGVSLCTIGDLGLGEPVYATDAVSERAIELEITVGTGPGMQALRNGNVVMSADLDSSTSLHQWPALVPMLSALGVCAVFAFPLTAGEITVGVLELYRAGPGALPMAAMADGQLFADYAMALLLDSDYWRPGSDVEDVLAGTLPEQWRRVNLATCVIAAQLGIGATQAYQRLRAYAFTVDCQLRQVADAVLEGCIELTP</sequence>
<dbReference type="RefSeq" id="WP_116176232.1">
    <property type="nucleotide sequence ID" value="NZ_CP144375.1"/>
</dbReference>
<dbReference type="InterPro" id="IPR005561">
    <property type="entry name" value="ANTAR"/>
</dbReference>
<accession>A0A3E0HI20</accession>
<keyword evidence="1" id="KW-0805">Transcription regulation</keyword>
<evidence type="ECO:0000313" key="4">
    <source>
        <dbReference type="EMBL" id="REH46087.1"/>
    </source>
</evidence>
<evidence type="ECO:0000313" key="5">
    <source>
        <dbReference type="Proteomes" id="UP000256269"/>
    </source>
</evidence>
<dbReference type="GO" id="GO:0003723">
    <property type="term" value="F:RNA binding"/>
    <property type="evidence" value="ECO:0007669"/>
    <property type="project" value="InterPro"/>
</dbReference>
<dbReference type="Proteomes" id="UP000256269">
    <property type="component" value="Unassembled WGS sequence"/>
</dbReference>
<dbReference type="Gene3D" id="3.30.450.40">
    <property type="match status" value="1"/>
</dbReference>
<dbReference type="InterPro" id="IPR029016">
    <property type="entry name" value="GAF-like_dom_sf"/>
</dbReference>
<keyword evidence="2" id="KW-0804">Transcription</keyword>
<gene>
    <name evidence="4" type="ORF">BCF44_107220</name>
</gene>
<reference evidence="4 5" key="1">
    <citation type="submission" date="2018-08" db="EMBL/GenBank/DDBJ databases">
        <title>Genomic Encyclopedia of Archaeal and Bacterial Type Strains, Phase II (KMG-II): from individual species to whole genera.</title>
        <authorList>
            <person name="Goeker M."/>
        </authorList>
    </citation>
    <scope>NUCLEOTIDE SEQUENCE [LARGE SCALE GENOMIC DNA]</scope>
    <source>
        <strain evidence="4 5">DSM 45791</strain>
    </source>
</reference>
<protein>
    <submittedName>
        <fullName evidence="4">ANTAR domain-containing protein</fullName>
    </submittedName>
</protein>
<dbReference type="InterPro" id="IPR003018">
    <property type="entry name" value="GAF"/>
</dbReference>
<proteinExistence type="predicted"/>
<name>A0A3E0HI20_9PSEU</name>
<dbReference type="InterPro" id="IPR036388">
    <property type="entry name" value="WH-like_DNA-bd_sf"/>
</dbReference>
<organism evidence="4 5">
    <name type="scientific">Kutzneria buriramensis</name>
    <dbReference type="NCBI Taxonomy" id="1045776"/>
    <lineage>
        <taxon>Bacteria</taxon>
        <taxon>Bacillati</taxon>
        <taxon>Actinomycetota</taxon>
        <taxon>Actinomycetes</taxon>
        <taxon>Pseudonocardiales</taxon>
        <taxon>Pseudonocardiaceae</taxon>
        <taxon>Kutzneria</taxon>
    </lineage>
</organism>
<dbReference type="EMBL" id="QUNO01000007">
    <property type="protein sequence ID" value="REH46087.1"/>
    <property type="molecule type" value="Genomic_DNA"/>
</dbReference>
<dbReference type="Pfam" id="PF03861">
    <property type="entry name" value="ANTAR"/>
    <property type="match status" value="1"/>
</dbReference>
<dbReference type="Pfam" id="PF01590">
    <property type="entry name" value="GAF"/>
    <property type="match status" value="1"/>
</dbReference>
<dbReference type="AlphaFoldDB" id="A0A3E0HI20"/>
<dbReference type="SMART" id="SM01012">
    <property type="entry name" value="ANTAR"/>
    <property type="match status" value="1"/>
</dbReference>
<dbReference type="SUPFAM" id="SSF55781">
    <property type="entry name" value="GAF domain-like"/>
    <property type="match status" value="1"/>
</dbReference>
<dbReference type="Gene3D" id="1.10.10.10">
    <property type="entry name" value="Winged helix-like DNA-binding domain superfamily/Winged helix DNA-binding domain"/>
    <property type="match status" value="1"/>
</dbReference>
<evidence type="ECO:0000256" key="2">
    <source>
        <dbReference type="ARBA" id="ARBA00023163"/>
    </source>
</evidence>
<dbReference type="OrthoDB" id="7466251at2"/>
<feature type="domain" description="ANTAR" evidence="3">
    <location>
        <begin position="181"/>
        <end position="229"/>
    </location>
</feature>
<keyword evidence="5" id="KW-1185">Reference proteome</keyword>
<evidence type="ECO:0000259" key="3">
    <source>
        <dbReference type="SMART" id="SM01012"/>
    </source>
</evidence>
<evidence type="ECO:0000256" key="1">
    <source>
        <dbReference type="ARBA" id="ARBA00023015"/>
    </source>
</evidence>